<reference evidence="1" key="2">
    <citation type="journal article" date="2021" name="Genome Biol. Evol.">
        <title>Developing a high-quality reference genome for a parasitic bivalve with doubly uniparental inheritance (Bivalvia: Unionida).</title>
        <authorList>
            <person name="Smith C.H."/>
        </authorList>
    </citation>
    <scope>NUCLEOTIDE SEQUENCE</scope>
    <source>
        <strain evidence="1">CHS0354</strain>
        <tissue evidence="1">Mantle</tissue>
    </source>
</reference>
<gene>
    <name evidence="1" type="ORF">CHS0354_032952</name>
</gene>
<dbReference type="EMBL" id="JAEAOA010001942">
    <property type="protein sequence ID" value="KAK3581233.1"/>
    <property type="molecule type" value="Genomic_DNA"/>
</dbReference>
<name>A0AAE0VK46_9BIVA</name>
<comment type="caution">
    <text evidence="1">The sequence shown here is derived from an EMBL/GenBank/DDBJ whole genome shotgun (WGS) entry which is preliminary data.</text>
</comment>
<proteinExistence type="predicted"/>
<evidence type="ECO:0000313" key="2">
    <source>
        <dbReference type="Proteomes" id="UP001195483"/>
    </source>
</evidence>
<keyword evidence="2" id="KW-1185">Reference proteome</keyword>
<reference evidence="1" key="3">
    <citation type="submission" date="2023-05" db="EMBL/GenBank/DDBJ databases">
        <authorList>
            <person name="Smith C.H."/>
        </authorList>
    </citation>
    <scope>NUCLEOTIDE SEQUENCE</scope>
    <source>
        <strain evidence="1">CHS0354</strain>
        <tissue evidence="1">Mantle</tissue>
    </source>
</reference>
<dbReference type="AlphaFoldDB" id="A0AAE0VK46"/>
<evidence type="ECO:0000313" key="1">
    <source>
        <dbReference type="EMBL" id="KAK3581233.1"/>
    </source>
</evidence>
<protein>
    <submittedName>
        <fullName evidence="1">Uncharacterized protein</fullName>
    </submittedName>
</protein>
<accession>A0AAE0VK46</accession>
<organism evidence="1 2">
    <name type="scientific">Potamilus streckersoni</name>
    <dbReference type="NCBI Taxonomy" id="2493646"/>
    <lineage>
        <taxon>Eukaryota</taxon>
        <taxon>Metazoa</taxon>
        <taxon>Spiralia</taxon>
        <taxon>Lophotrochozoa</taxon>
        <taxon>Mollusca</taxon>
        <taxon>Bivalvia</taxon>
        <taxon>Autobranchia</taxon>
        <taxon>Heteroconchia</taxon>
        <taxon>Palaeoheterodonta</taxon>
        <taxon>Unionida</taxon>
        <taxon>Unionoidea</taxon>
        <taxon>Unionidae</taxon>
        <taxon>Ambleminae</taxon>
        <taxon>Lampsilini</taxon>
        <taxon>Potamilus</taxon>
    </lineage>
</organism>
<dbReference type="Proteomes" id="UP001195483">
    <property type="component" value="Unassembled WGS sequence"/>
</dbReference>
<reference evidence="1" key="1">
    <citation type="journal article" date="2021" name="Genome Biol. Evol.">
        <title>A High-Quality Reference Genome for a Parasitic Bivalve with Doubly Uniparental Inheritance (Bivalvia: Unionida).</title>
        <authorList>
            <person name="Smith C.H."/>
        </authorList>
    </citation>
    <scope>NUCLEOTIDE SEQUENCE</scope>
    <source>
        <strain evidence="1">CHS0354</strain>
    </source>
</reference>
<feature type="non-terminal residue" evidence="1">
    <location>
        <position position="52"/>
    </location>
</feature>
<sequence length="52" mass="6230">MDTDTTGKENEPEKGYYRSDNMVYYAFRQRSDSIQDRVVALEKYLAEQMEKE</sequence>